<dbReference type="InterPro" id="IPR015892">
    <property type="entry name" value="Carbonic_anhydrase_CS"/>
</dbReference>
<dbReference type="EMBL" id="JAUMVS010000072">
    <property type="protein sequence ID" value="MDO4841979.1"/>
    <property type="molecule type" value="Genomic_DNA"/>
</dbReference>
<protein>
    <recommendedName>
        <fullName evidence="2">carbonic anhydrase</fullName>
        <ecNumber evidence="2">4.2.1.1</ecNumber>
    </recommendedName>
</protein>
<evidence type="ECO:0000313" key="10">
    <source>
        <dbReference type="Proteomes" id="UP001168575"/>
    </source>
</evidence>
<organism evidence="9 10">
    <name type="scientific">Phoenicibacter congonensis</name>
    <dbReference type="NCBI Taxonomy" id="1944646"/>
    <lineage>
        <taxon>Bacteria</taxon>
        <taxon>Bacillati</taxon>
        <taxon>Actinomycetota</taxon>
        <taxon>Coriobacteriia</taxon>
        <taxon>Eggerthellales</taxon>
        <taxon>Eggerthellaceae</taxon>
        <taxon>Phoenicibacter</taxon>
    </lineage>
</organism>
<name>A0AA43UB97_9ACTN</name>
<evidence type="ECO:0000256" key="3">
    <source>
        <dbReference type="ARBA" id="ARBA00022723"/>
    </source>
</evidence>
<proteinExistence type="inferred from homology"/>
<dbReference type="GO" id="GO:0015976">
    <property type="term" value="P:carbon utilization"/>
    <property type="evidence" value="ECO:0007669"/>
    <property type="project" value="InterPro"/>
</dbReference>
<comment type="caution">
    <text evidence="9">The sequence shown here is derived from an EMBL/GenBank/DDBJ whole genome shotgun (WGS) entry which is preliminary data.</text>
</comment>
<accession>A0AA43UB97</accession>
<comment type="cofactor">
    <cofactor evidence="8">
        <name>Zn(2+)</name>
        <dbReference type="ChEBI" id="CHEBI:29105"/>
    </cofactor>
    <text evidence="8">Binds 1 zinc ion per subunit.</text>
</comment>
<keyword evidence="5" id="KW-0456">Lyase</keyword>
<evidence type="ECO:0000256" key="6">
    <source>
        <dbReference type="ARBA" id="ARBA00024993"/>
    </source>
</evidence>
<dbReference type="EC" id="4.2.1.1" evidence="2"/>
<evidence type="ECO:0000256" key="7">
    <source>
        <dbReference type="ARBA" id="ARBA00048348"/>
    </source>
</evidence>
<keyword evidence="10" id="KW-1185">Reference proteome</keyword>
<dbReference type="AlphaFoldDB" id="A0AA43UB97"/>
<dbReference type="PANTHER" id="PTHR11002:SF76">
    <property type="entry name" value="CARBONIC ANHYDRASE"/>
    <property type="match status" value="1"/>
</dbReference>
<dbReference type="GO" id="GO:0004089">
    <property type="term" value="F:carbonate dehydratase activity"/>
    <property type="evidence" value="ECO:0007669"/>
    <property type="project" value="UniProtKB-EC"/>
</dbReference>
<dbReference type="GO" id="GO:0008270">
    <property type="term" value="F:zinc ion binding"/>
    <property type="evidence" value="ECO:0007669"/>
    <property type="project" value="InterPro"/>
</dbReference>
<feature type="binding site" evidence="8">
    <location>
        <position position="51"/>
    </location>
    <ligand>
        <name>Zn(2+)</name>
        <dbReference type="ChEBI" id="CHEBI:29105"/>
    </ligand>
</feature>
<keyword evidence="4 8" id="KW-0862">Zinc</keyword>
<dbReference type="SMART" id="SM00947">
    <property type="entry name" value="Pro_CA"/>
    <property type="match status" value="1"/>
</dbReference>
<evidence type="ECO:0000256" key="1">
    <source>
        <dbReference type="ARBA" id="ARBA00006217"/>
    </source>
</evidence>
<comment type="function">
    <text evidence="6">Catalyzes the reversible hydration of carbon dioxide to form bicarbonate.</text>
</comment>
<dbReference type="PROSITE" id="PS00704">
    <property type="entry name" value="PROK_CO2_ANHYDRASE_1"/>
    <property type="match status" value="1"/>
</dbReference>
<evidence type="ECO:0000313" key="9">
    <source>
        <dbReference type="EMBL" id="MDO4841979.1"/>
    </source>
</evidence>
<evidence type="ECO:0000256" key="8">
    <source>
        <dbReference type="PIRSR" id="PIRSR601765-1"/>
    </source>
</evidence>
<keyword evidence="3 8" id="KW-0479">Metal-binding</keyword>
<dbReference type="InterPro" id="IPR036874">
    <property type="entry name" value="Carbonic_anhydrase_sf"/>
</dbReference>
<sequence length="183" mass="19370">MNATEALSRLKEGNERFVTARSNDGDISSELREKTTKFGQQPYAVVISCSDSRVVPEHIFMTGIAELFVIRVAGNIVTDTQLASVVYAADHLKSPLVVVMGHTHCGAIDSTIKHAGHGCLCALTDPIAEAIGEETDDRTACKLNVEAGVSALKANAAVKGLIDAGVEVVGAIYDIETGKVEFL</sequence>
<feature type="binding site" evidence="8">
    <location>
        <position position="105"/>
    </location>
    <ligand>
        <name>Zn(2+)</name>
        <dbReference type="ChEBI" id="CHEBI:29105"/>
    </ligand>
</feature>
<reference evidence="9" key="1">
    <citation type="submission" date="2023-07" db="EMBL/GenBank/DDBJ databases">
        <title>Between Cages and Wild: Unraveling the Impact of Captivity on Animal Microbiomes and Antimicrobial Resistance.</title>
        <authorList>
            <person name="Schmartz G.P."/>
            <person name="Rehner J."/>
            <person name="Schuff M.J."/>
            <person name="Becker S.L."/>
            <person name="Kravczyk M."/>
            <person name="Gurevich A."/>
            <person name="Francke R."/>
            <person name="Mueller R."/>
            <person name="Keller V."/>
            <person name="Keller A."/>
        </authorList>
    </citation>
    <scope>NUCLEOTIDE SEQUENCE</scope>
    <source>
        <strain evidence="9">S12M_St_49</strain>
    </source>
</reference>
<evidence type="ECO:0000256" key="2">
    <source>
        <dbReference type="ARBA" id="ARBA00012925"/>
    </source>
</evidence>
<dbReference type="SUPFAM" id="SSF53056">
    <property type="entry name" value="beta-carbonic anhydrase, cab"/>
    <property type="match status" value="1"/>
</dbReference>
<comment type="catalytic activity">
    <reaction evidence="7">
        <text>hydrogencarbonate + H(+) = CO2 + H2O</text>
        <dbReference type="Rhea" id="RHEA:10748"/>
        <dbReference type="ChEBI" id="CHEBI:15377"/>
        <dbReference type="ChEBI" id="CHEBI:15378"/>
        <dbReference type="ChEBI" id="CHEBI:16526"/>
        <dbReference type="ChEBI" id="CHEBI:17544"/>
        <dbReference type="EC" id="4.2.1.1"/>
    </reaction>
</comment>
<dbReference type="Pfam" id="PF00484">
    <property type="entry name" value="Pro_CA"/>
    <property type="match status" value="1"/>
</dbReference>
<feature type="binding site" evidence="8">
    <location>
        <position position="102"/>
    </location>
    <ligand>
        <name>Zn(2+)</name>
        <dbReference type="ChEBI" id="CHEBI:29105"/>
    </ligand>
</feature>
<evidence type="ECO:0000256" key="5">
    <source>
        <dbReference type="ARBA" id="ARBA00023239"/>
    </source>
</evidence>
<gene>
    <name evidence="9" type="ORF">Q3982_04805</name>
</gene>
<dbReference type="Gene3D" id="3.40.1050.10">
    <property type="entry name" value="Carbonic anhydrase"/>
    <property type="match status" value="1"/>
</dbReference>
<evidence type="ECO:0000256" key="4">
    <source>
        <dbReference type="ARBA" id="ARBA00022833"/>
    </source>
</evidence>
<dbReference type="InterPro" id="IPR001765">
    <property type="entry name" value="Carbonic_anhydrase"/>
</dbReference>
<dbReference type="Proteomes" id="UP001168575">
    <property type="component" value="Unassembled WGS sequence"/>
</dbReference>
<feature type="binding site" evidence="8">
    <location>
        <position position="49"/>
    </location>
    <ligand>
        <name>Zn(2+)</name>
        <dbReference type="ChEBI" id="CHEBI:29105"/>
    </ligand>
</feature>
<comment type="similarity">
    <text evidence="1">Belongs to the beta-class carbonic anhydrase family.</text>
</comment>
<dbReference type="PANTHER" id="PTHR11002">
    <property type="entry name" value="CARBONIC ANHYDRASE"/>
    <property type="match status" value="1"/>
</dbReference>